<evidence type="ECO:0000256" key="13">
    <source>
        <dbReference type="PIRSR" id="PIRSR018425-2"/>
    </source>
</evidence>
<dbReference type="Gene3D" id="3.30.460.10">
    <property type="entry name" value="Beta Polymerase, domain 2"/>
    <property type="match status" value="1"/>
</dbReference>
<comment type="function">
    <text evidence="11">Polymerase that creates the 3'-poly(A) tail of mRNA's.</text>
</comment>
<feature type="binding site" evidence="12">
    <location>
        <position position="145"/>
    </location>
    <ligand>
        <name>ATP</name>
        <dbReference type="ChEBI" id="CHEBI:30616"/>
    </ligand>
</feature>
<dbReference type="FunFam" id="3.30.460.10:FF:000002">
    <property type="entry name" value="Poly(A) polymerase alpha, putative"/>
    <property type="match status" value="1"/>
</dbReference>
<dbReference type="SUPFAM" id="SSF81301">
    <property type="entry name" value="Nucleotidyltransferase"/>
    <property type="match status" value="1"/>
</dbReference>
<dbReference type="CDD" id="cd05402">
    <property type="entry name" value="NT_PAP_TUTase"/>
    <property type="match status" value="1"/>
</dbReference>
<dbReference type="EC" id="2.7.7.19" evidence="11"/>
<gene>
    <name evidence="17" type="ORF">CcCBS67573_g00052</name>
</gene>
<evidence type="ECO:0000259" key="15">
    <source>
        <dbReference type="Pfam" id="PF04928"/>
    </source>
</evidence>
<dbReference type="InterPro" id="IPR014492">
    <property type="entry name" value="PolyA_polymerase"/>
</dbReference>
<dbReference type="FunFam" id="1.10.1410.10:FF:000001">
    <property type="entry name" value="Putative poly(A) polymerase gamma"/>
    <property type="match status" value="1"/>
</dbReference>
<evidence type="ECO:0000256" key="3">
    <source>
        <dbReference type="ARBA" id="ARBA00010912"/>
    </source>
</evidence>
<comment type="subcellular location">
    <subcellularLocation>
        <location evidence="2 11">Nucleus</location>
    </subcellularLocation>
</comment>
<dbReference type="Gene3D" id="1.10.1410.10">
    <property type="match status" value="1"/>
</dbReference>
<feature type="binding site" evidence="12">
    <location>
        <position position="206"/>
    </location>
    <ligand>
        <name>ATP</name>
        <dbReference type="ChEBI" id="CHEBI:30616"/>
    </ligand>
</feature>
<dbReference type="GO" id="GO:1990817">
    <property type="term" value="F:poly(A) RNA polymerase activity"/>
    <property type="evidence" value="ECO:0007669"/>
    <property type="project" value="UniProtKB-UniRule"/>
</dbReference>
<comment type="caution">
    <text evidence="17">The sequence shown here is derived from an EMBL/GenBank/DDBJ whole genome shotgun (WGS) entry which is preliminary data.</text>
</comment>
<feature type="domain" description="Poly(A) polymerase RNA-binding" evidence="14">
    <location>
        <begin position="388"/>
        <end position="455"/>
    </location>
</feature>
<protein>
    <recommendedName>
        <fullName evidence="11">Poly(A) polymerase</fullName>
        <ecNumber evidence="11">2.7.7.19</ecNumber>
    </recommendedName>
</protein>
<evidence type="ECO:0000256" key="8">
    <source>
        <dbReference type="ARBA" id="ARBA00022840"/>
    </source>
</evidence>
<feature type="binding site" evidence="12">
    <location>
        <begin position="224"/>
        <end position="225"/>
    </location>
    <ligand>
        <name>ATP</name>
        <dbReference type="ChEBI" id="CHEBI:30616"/>
    </ligand>
</feature>
<evidence type="ECO:0000259" key="14">
    <source>
        <dbReference type="Pfam" id="PF04926"/>
    </source>
</evidence>
<keyword evidence="7 11" id="KW-0547">Nucleotide-binding</keyword>
<dbReference type="PANTHER" id="PTHR10682">
    <property type="entry name" value="POLY A POLYMERASE"/>
    <property type="match status" value="1"/>
</dbReference>
<keyword evidence="6 13" id="KW-0479">Metal-binding</keyword>
<dbReference type="InterPro" id="IPR007010">
    <property type="entry name" value="PolA_pol_RNA-bd_dom"/>
</dbReference>
<keyword evidence="5 11" id="KW-0808">Transferase</keyword>
<comment type="similarity">
    <text evidence="3 11">Belongs to the poly(A) polymerase family.</text>
</comment>
<evidence type="ECO:0000256" key="5">
    <source>
        <dbReference type="ARBA" id="ARBA00022679"/>
    </source>
</evidence>
<comment type="catalytic activity">
    <reaction evidence="11">
        <text>RNA(n) + ATP = RNA(n)-3'-adenine ribonucleotide + diphosphate</text>
        <dbReference type="Rhea" id="RHEA:11332"/>
        <dbReference type="Rhea" id="RHEA-COMP:14527"/>
        <dbReference type="Rhea" id="RHEA-COMP:17347"/>
        <dbReference type="ChEBI" id="CHEBI:30616"/>
        <dbReference type="ChEBI" id="CHEBI:33019"/>
        <dbReference type="ChEBI" id="CHEBI:140395"/>
        <dbReference type="ChEBI" id="CHEBI:173115"/>
        <dbReference type="EC" id="2.7.7.19"/>
    </reaction>
</comment>
<dbReference type="SUPFAM" id="SSF81631">
    <property type="entry name" value="PAP/OAS1 substrate-binding domain"/>
    <property type="match status" value="1"/>
</dbReference>
<dbReference type="STRING" id="246404.A0A507FQV2"/>
<dbReference type="EMBL" id="QEAP01000001">
    <property type="protein sequence ID" value="TPX78644.1"/>
    <property type="molecule type" value="Genomic_DNA"/>
</dbReference>
<dbReference type="Pfam" id="PF04928">
    <property type="entry name" value="PAP_central"/>
    <property type="match status" value="1"/>
</dbReference>
<dbReference type="Pfam" id="PF04926">
    <property type="entry name" value="PAP_RNA-bind"/>
    <property type="match status" value="1"/>
</dbReference>
<dbReference type="Proteomes" id="UP000320333">
    <property type="component" value="Unassembled WGS sequence"/>
</dbReference>
<dbReference type="InterPro" id="IPR043519">
    <property type="entry name" value="NT_sf"/>
</dbReference>
<evidence type="ECO:0000256" key="10">
    <source>
        <dbReference type="ARBA" id="ARBA00023242"/>
    </source>
</evidence>
<dbReference type="OrthoDB" id="412748at2759"/>
<feature type="binding site" evidence="13">
    <location>
        <position position="145"/>
    </location>
    <ligand>
        <name>Mg(2+)</name>
        <dbReference type="ChEBI" id="CHEBI:18420"/>
        <label>2</label>
        <note>catalytic</note>
    </ligand>
</feature>
<comment type="cofactor">
    <cofactor evidence="1">
        <name>Mn(2+)</name>
        <dbReference type="ChEBI" id="CHEBI:29035"/>
    </cofactor>
</comment>
<keyword evidence="10 11" id="KW-0539">Nucleus</keyword>
<evidence type="ECO:0000256" key="1">
    <source>
        <dbReference type="ARBA" id="ARBA00001936"/>
    </source>
</evidence>
<feature type="binding site" evidence="13">
    <location>
        <position position="93"/>
    </location>
    <ligand>
        <name>Mg(2+)</name>
        <dbReference type="ChEBI" id="CHEBI:18420"/>
        <label>2</label>
        <note>catalytic</note>
    </ligand>
</feature>
<evidence type="ECO:0000259" key="16">
    <source>
        <dbReference type="Pfam" id="PF20750"/>
    </source>
</evidence>
<dbReference type="PANTHER" id="PTHR10682:SF10">
    <property type="entry name" value="POLYNUCLEOTIDE ADENYLYLTRANSFERASE"/>
    <property type="match status" value="1"/>
</dbReference>
<feature type="domain" description="Poly(A) polymerase central" evidence="15">
    <location>
        <begin position="197"/>
        <end position="337"/>
    </location>
</feature>
<evidence type="ECO:0000256" key="4">
    <source>
        <dbReference type="ARBA" id="ARBA00022664"/>
    </source>
</evidence>
<dbReference type="AlphaFoldDB" id="A0A507FQV2"/>
<feature type="binding site" evidence="12">
    <location>
        <position position="215"/>
    </location>
    <ligand>
        <name>ATP</name>
        <dbReference type="ChEBI" id="CHEBI:30616"/>
    </ligand>
</feature>
<dbReference type="GO" id="GO:0005634">
    <property type="term" value="C:nucleus"/>
    <property type="evidence" value="ECO:0007669"/>
    <property type="project" value="UniProtKB-SubCell"/>
</dbReference>
<dbReference type="PIRSF" id="PIRSF018425">
    <property type="entry name" value="PolyA_polymerase"/>
    <property type="match status" value="1"/>
</dbReference>
<comment type="cofactor">
    <cofactor evidence="13">
        <name>Mg(2+)</name>
        <dbReference type="ChEBI" id="CHEBI:18420"/>
    </cofactor>
    <text evidence="13">Binds 2 magnesium ions. Also active with manganese.</text>
</comment>
<feature type="binding site" evidence="13">
    <location>
        <position position="93"/>
    </location>
    <ligand>
        <name>Mg(2+)</name>
        <dbReference type="ChEBI" id="CHEBI:18420"/>
        <label>1</label>
        <note>catalytic</note>
    </ligand>
</feature>
<keyword evidence="9 13" id="KW-0460">Magnesium</keyword>
<feature type="binding site" evidence="13">
    <location>
        <position position="91"/>
    </location>
    <ligand>
        <name>Mg(2+)</name>
        <dbReference type="ChEBI" id="CHEBI:18420"/>
        <label>1</label>
        <note>catalytic</note>
    </ligand>
</feature>
<dbReference type="SUPFAM" id="SSF55003">
    <property type="entry name" value="PAP/Archaeal CCA-adding enzyme, C-terminal domain"/>
    <property type="match status" value="1"/>
</dbReference>
<evidence type="ECO:0000256" key="7">
    <source>
        <dbReference type="ARBA" id="ARBA00022741"/>
    </source>
</evidence>
<dbReference type="InterPro" id="IPR007012">
    <property type="entry name" value="PolA_pol_cen_dom"/>
</dbReference>
<evidence type="ECO:0000256" key="6">
    <source>
        <dbReference type="ARBA" id="ARBA00022723"/>
    </source>
</evidence>
<evidence type="ECO:0000256" key="11">
    <source>
        <dbReference type="PIRNR" id="PIRNR018425"/>
    </source>
</evidence>
<evidence type="ECO:0000256" key="12">
    <source>
        <dbReference type="PIRSR" id="PIRSR018425-1"/>
    </source>
</evidence>
<proteinExistence type="inferred from homology"/>
<dbReference type="GO" id="GO:0046872">
    <property type="term" value="F:metal ion binding"/>
    <property type="evidence" value="ECO:0007669"/>
    <property type="project" value="UniProtKB-KW"/>
</dbReference>
<accession>A0A507FQV2</accession>
<keyword evidence="8 11" id="KW-0067">ATP-binding</keyword>
<feature type="binding site" evidence="12">
    <location>
        <begin position="91"/>
        <end position="93"/>
    </location>
    <ligand>
        <name>ATP</name>
        <dbReference type="ChEBI" id="CHEBI:30616"/>
    </ligand>
</feature>
<feature type="binding site" evidence="13">
    <location>
        <position position="91"/>
    </location>
    <ligand>
        <name>Mg(2+)</name>
        <dbReference type="ChEBI" id="CHEBI:18420"/>
        <label>2</label>
        <note>catalytic</note>
    </ligand>
</feature>
<dbReference type="GO" id="GO:0006397">
    <property type="term" value="P:mRNA processing"/>
    <property type="evidence" value="ECO:0007669"/>
    <property type="project" value="UniProtKB-KW"/>
</dbReference>
<feature type="domain" description="Poly(A) polymerase nucleotidyltransferase" evidence="16">
    <location>
        <begin position="6"/>
        <end position="192"/>
    </location>
</feature>
<evidence type="ECO:0000313" key="17">
    <source>
        <dbReference type="EMBL" id="TPX78644.1"/>
    </source>
</evidence>
<keyword evidence="4 11" id="KW-0507">mRNA processing</keyword>
<dbReference type="InterPro" id="IPR011068">
    <property type="entry name" value="NuclTrfase_I-like_C"/>
</dbReference>
<dbReference type="InterPro" id="IPR048840">
    <property type="entry name" value="PolA_pol_NTPase"/>
</dbReference>
<dbReference type="Pfam" id="PF20750">
    <property type="entry name" value="PAP_NTPase"/>
    <property type="match status" value="1"/>
</dbReference>
<feature type="binding site" evidence="12">
    <location>
        <begin position="78"/>
        <end position="80"/>
    </location>
    <ligand>
        <name>ATP</name>
        <dbReference type="ChEBI" id="CHEBI:30616"/>
    </ligand>
</feature>
<dbReference type="GO" id="GO:0031123">
    <property type="term" value="P:RNA 3'-end processing"/>
    <property type="evidence" value="ECO:0007669"/>
    <property type="project" value="InterPro"/>
</dbReference>
<evidence type="ECO:0000256" key="2">
    <source>
        <dbReference type="ARBA" id="ARBA00004123"/>
    </source>
</evidence>
<sequence>MTLVNSLDTFLHSIEGQFETENEVLARANALQQLTTIFTHFVESVSPPEENPNSPARVPDLATSSKTNSKFGAKVFTFGSCRLGVNDKDSDMDTLFVAPKHIQRHLFFTALVKVLRKCPEVSQLKVVSDAYVPIIKLSFSGIEIDLLCARLALSHLPDDLNILDDSLLQNLDERCVRSLNGTRVTEQILDLIPDRATFQTALRFVKLWAKRRGVYSNVMGFFGGVAWAISVARVCQVYPDDSPELIVCKFFTFMQFWNWPDALTLSKTEEADDGKGTFEVWNPTTNSNHAAHLMPVITPAYPSVCCTHTVTCSARAIYIDEFRRASELSRKILKGKVTATGASDADLFIWSGFVESRLRSLVLRLEAHENVLIAHPCIKSFSQADLAKENEKNAPSAVFYIGIKFAPKVASVDGIEQDQRKLDLVRTLGEYIGALKNWGQYKKESMGIAVTHVKR</sequence>
<dbReference type="Gene3D" id="3.30.70.590">
    <property type="entry name" value="Poly(A) polymerase predicted RNA binding domain"/>
    <property type="match status" value="1"/>
</dbReference>
<dbReference type="GO" id="GO:0005524">
    <property type="term" value="F:ATP binding"/>
    <property type="evidence" value="ECO:0007669"/>
    <property type="project" value="UniProtKB-UniRule"/>
</dbReference>
<dbReference type="GO" id="GO:0003723">
    <property type="term" value="F:RNA binding"/>
    <property type="evidence" value="ECO:0007669"/>
    <property type="project" value="UniProtKB-UniRule"/>
</dbReference>
<organism evidence="17 18">
    <name type="scientific">Chytriomyces confervae</name>
    <dbReference type="NCBI Taxonomy" id="246404"/>
    <lineage>
        <taxon>Eukaryota</taxon>
        <taxon>Fungi</taxon>
        <taxon>Fungi incertae sedis</taxon>
        <taxon>Chytridiomycota</taxon>
        <taxon>Chytridiomycota incertae sedis</taxon>
        <taxon>Chytridiomycetes</taxon>
        <taxon>Chytridiales</taxon>
        <taxon>Chytriomycetaceae</taxon>
        <taxon>Chytriomyces</taxon>
    </lineage>
</organism>
<evidence type="ECO:0000256" key="9">
    <source>
        <dbReference type="ARBA" id="ARBA00022842"/>
    </source>
</evidence>
<keyword evidence="18" id="KW-1185">Reference proteome</keyword>
<reference evidence="17 18" key="1">
    <citation type="journal article" date="2019" name="Sci. Rep.">
        <title>Comparative genomics of chytrid fungi reveal insights into the obligate biotrophic and pathogenic lifestyle of Synchytrium endobioticum.</title>
        <authorList>
            <person name="van de Vossenberg B.T.L.H."/>
            <person name="Warris S."/>
            <person name="Nguyen H.D.T."/>
            <person name="van Gent-Pelzer M.P.E."/>
            <person name="Joly D.L."/>
            <person name="van de Geest H.C."/>
            <person name="Bonants P.J.M."/>
            <person name="Smith D.S."/>
            <person name="Levesque C.A."/>
            <person name="van der Lee T.A.J."/>
        </authorList>
    </citation>
    <scope>NUCLEOTIDE SEQUENCE [LARGE SCALE GENOMIC DNA]</scope>
    <source>
        <strain evidence="17 18">CBS 675.73</strain>
    </source>
</reference>
<evidence type="ECO:0000313" key="18">
    <source>
        <dbReference type="Proteomes" id="UP000320333"/>
    </source>
</evidence>
<name>A0A507FQV2_9FUNG</name>